<evidence type="ECO:0000256" key="1">
    <source>
        <dbReference type="SAM" id="MobiDB-lite"/>
    </source>
</evidence>
<protein>
    <submittedName>
        <fullName evidence="2">Helix-turn-helix domain-containing protein</fullName>
    </submittedName>
</protein>
<name>A0ABY7C060_9HYPH</name>
<dbReference type="InterPro" id="IPR036388">
    <property type="entry name" value="WH-like_DNA-bd_sf"/>
</dbReference>
<gene>
    <name evidence="2" type="ORF">OH818_01655</name>
</gene>
<dbReference type="Proteomes" id="UP001164020">
    <property type="component" value="Chromosome"/>
</dbReference>
<organism evidence="2 3">
    <name type="scientific">Jiella pelagia</name>
    <dbReference type="NCBI Taxonomy" id="2986949"/>
    <lineage>
        <taxon>Bacteria</taxon>
        <taxon>Pseudomonadati</taxon>
        <taxon>Pseudomonadota</taxon>
        <taxon>Alphaproteobacteria</taxon>
        <taxon>Hyphomicrobiales</taxon>
        <taxon>Aurantimonadaceae</taxon>
        <taxon>Jiella</taxon>
    </lineage>
</organism>
<accession>A0ABY7C060</accession>
<feature type="compositionally biased region" description="Gly residues" evidence="1">
    <location>
        <begin position="253"/>
        <end position="272"/>
    </location>
</feature>
<feature type="region of interest" description="Disordered" evidence="1">
    <location>
        <begin position="192"/>
        <end position="230"/>
    </location>
</feature>
<reference evidence="2" key="1">
    <citation type="submission" date="2022-12" db="EMBL/GenBank/DDBJ databases">
        <title>Jiella pelagia sp. nov., isolated from phosphonate enriched culture of Northwest Pacific surface seawater.</title>
        <authorList>
            <person name="Shin D.Y."/>
            <person name="Hwang C.Y."/>
        </authorList>
    </citation>
    <scope>NUCLEOTIDE SEQUENCE</scope>
    <source>
        <strain evidence="2">HL-NP1</strain>
    </source>
</reference>
<feature type="region of interest" description="Disordered" evidence="1">
    <location>
        <begin position="248"/>
        <end position="282"/>
    </location>
</feature>
<evidence type="ECO:0000313" key="2">
    <source>
        <dbReference type="EMBL" id="WAP69068.1"/>
    </source>
</evidence>
<dbReference type="Gene3D" id="1.10.10.10">
    <property type="entry name" value="Winged helix-like DNA-binding domain superfamily/Winged helix DNA-binding domain"/>
    <property type="match status" value="1"/>
</dbReference>
<proteinExistence type="predicted"/>
<sequence length="282" mass="31100">MAYDAVIPAYVRYSDIPMGAKMLYGEIRALTISKGFCWASDEHLAEPYKVTTRTVRAWVAALEEAGFIIVEHAKNQNGQRKIWLEEAARKETSAPGRNIPSRPEENFQAYNKEEELEDEGINTPLTPRKTKVKRNAIPQHTLTEHLEAHKTSVGADGIPGEWWEYAASLGWTGEQIDFEWRGFQRYWNGPDAKAGGRKKDWPATWQNRIDQQSQRRTADSRRGYSAGSQSRGGIATAFAASVARRYGVPSSDGGIGGGQDASGTGENAGDGGSRLPVGELPF</sequence>
<evidence type="ECO:0000313" key="3">
    <source>
        <dbReference type="Proteomes" id="UP001164020"/>
    </source>
</evidence>
<dbReference type="EMBL" id="CP114029">
    <property type="protein sequence ID" value="WAP69068.1"/>
    <property type="molecule type" value="Genomic_DNA"/>
</dbReference>
<feature type="compositionally biased region" description="Polar residues" evidence="1">
    <location>
        <begin position="204"/>
        <end position="215"/>
    </location>
</feature>
<dbReference type="Pfam" id="PF13730">
    <property type="entry name" value="HTH_36"/>
    <property type="match status" value="1"/>
</dbReference>
<keyword evidence="3" id="KW-1185">Reference proteome</keyword>